<evidence type="ECO:0000313" key="2">
    <source>
        <dbReference type="Proteomes" id="UP000605086"/>
    </source>
</evidence>
<sequence>MTKRDRSHLTPAQRAVLDAWPAFEAAAAVKWATVDKVVRTLCNARSLAELDEREAVELAALLRRGTARLHTLASLRTATAGAATRGRE</sequence>
<proteinExistence type="predicted"/>
<gene>
    <name evidence="1" type="ORF">GBZ48_21495</name>
</gene>
<dbReference type="EMBL" id="WHOS01000031">
    <property type="protein sequence ID" value="NUB01832.1"/>
    <property type="molecule type" value="Genomic_DNA"/>
</dbReference>
<dbReference type="RefSeq" id="WP_174472872.1">
    <property type="nucleotide sequence ID" value="NZ_JAGINN010000020.1"/>
</dbReference>
<comment type="caution">
    <text evidence="1">The sequence shown here is derived from an EMBL/GenBank/DDBJ whole genome shotgun (WGS) entry which is preliminary data.</text>
</comment>
<accession>A0ABX2KDZ6</accession>
<reference evidence="1 2" key="1">
    <citation type="submission" date="2019-10" db="EMBL/GenBank/DDBJ databases">
        <title>Genome sequence of Azospirillum melinis.</title>
        <authorList>
            <person name="Ambrosini A."/>
            <person name="Sant'Anna F.H."/>
            <person name="Cassan F.D."/>
            <person name="Souza E.M."/>
            <person name="Passaglia L.M.P."/>
        </authorList>
    </citation>
    <scope>NUCLEOTIDE SEQUENCE [LARGE SCALE GENOMIC DNA]</scope>
    <source>
        <strain evidence="1 2">TMCY0552</strain>
    </source>
</reference>
<evidence type="ECO:0000313" key="1">
    <source>
        <dbReference type="EMBL" id="NUB01832.1"/>
    </source>
</evidence>
<keyword evidence="2" id="KW-1185">Reference proteome</keyword>
<protein>
    <submittedName>
        <fullName evidence="1">Uncharacterized protein</fullName>
    </submittedName>
</protein>
<organism evidence="1 2">
    <name type="scientific">Azospirillum melinis</name>
    <dbReference type="NCBI Taxonomy" id="328839"/>
    <lineage>
        <taxon>Bacteria</taxon>
        <taxon>Pseudomonadati</taxon>
        <taxon>Pseudomonadota</taxon>
        <taxon>Alphaproteobacteria</taxon>
        <taxon>Rhodospirillales</taxon>
        <taxon>Azospirillaceae</taxon>
        <taxon>Azospirillum</taxon>
    </lineage>
</organism>
<name>A0ABX2KDZ6_9PROT</name>
<dbReference type="Proteomes" id="UP000605086">
    <property type="component" value="Unassembled WGS sequence"/>
</dbReference>